<feature type="compositionally biased region" description="Low complexity" evidence="3">
    <location>
        <begin position="772"/>
        <end position="782"/>
    </location>
</feature>
<name>A0AAP0IS57_9MAGN</name>
<keyword evidence="2" id="KW-0175">Coiled coil</keyword>
<dbReference type="PANTHER" id="PTHR23160:SF20">
    <property type="entry name" value="OS02G0439200 PROTEIN"/>
    <property type="match status" value="1"/>
</dbReference>
<feature type="compositionally biased region" description="Basic and acidic residues" evidence="3">
    <location>
        <begin position="54"/>
        <end position="72"/>
    </location>
</feature>
<comment type="caution">
    <text evidence="4">The sequence shown here is derived from an EMBL/GenBank/DDBJ whole genome shotgun (WGS) entry which is preliminary data.</text>
</comment>
<dbReference type="EMBL" id="JBBNAF010000008">
    <property type="protein sequence ID" value="KAK9120778.1"/>
    <property type="molecule type" value="Genomic_DNA"/>
</dbReference>
<feature type="compositionally biased region" description="Polar residues" evidence="3">
    <location>
        <begin position="667"/>
        <end position="677"/>
    </location>
</feature>
<evidence type="ECO:0000256" key="3">
    <source>
        <dbReference type="SAM" id="MobiDB-lite"/>
    </source>
</evidence>
<accession>A0AAP0IS57</accession>
<dbReference type="Pfam" id="PF05701">
    <property type="entry name" value="WEMBL"/>
    <property type="match status" value="1"/>
</dbReference>
<evidence type="ECO:0000313" key="4">
    <source>
        <dbReference type="EMBL" id="KAK9120778.1"/>
    </source>
</evidence>
<dbReference type="InterPro" id="IPR008545">
    <property type="entry name" value="Web"/>
</dbReference>
<organism evidence="4 5">
    <name type="scientific">Stephania yunnanensis</name>
    <dbReference type="NCBI Taxonomy" id="152371"/>
    <lineage>
        <taxon>Eukaryota</taxon>
        <taxon>Viridiplantae</taxon>
        <taxon>Streptophyta</taxon>
        <taxon>Embryophyta</taxon>
        <taxon>Tracheophyta</taxon>
        <taxon>Spermatophyta</taxon>
        <taxon>Magnoliopsida</taxon>
        <taxon>Ranunculales</taxon>
        <taxon>Menispermaceae</taxon>
        <taxon>Menispermoideae</taxon>
        <taxon>Cissampelideae</taxon>
        <taxon>Stephania</taxon>
    </lineage>
</organism>
<gene>
    <name evidence="4" type="ORF">Syun_018395</name>
</gene>
<dbReference type="GO" id="GO:0007131">
    <property type="term" value="P:reciprocal meiotic recombination"/>
    <property type="evidence" value="ECO:0007669"/>
    <property type="project" value="TreeGrafter"/>
</dbReference>
<feature type="compositionally biased region" description="Basic and acidic residues" evidence="3">
    <location>
        <begin position="729"/>
        <end position="741"/>
    </location>
</feature>
<protein>
    <submittedName>
        <fullName evidence="4">Uncharacterized protein</fullName>
    </submittedName>
</protein>
<feature type="region of interest" description="Disordered" evidence="3">
    <location>
        <begin position="347"/>
        <end position="367"/>
    </location>
</feature>
<sequence length="847" mass="94211">MISSKSKLDLNLSGLSEVGHNKSSPATPKVSKLGRRVTKSDTDSPSPQTNSRLSIERSPRSVESKPPVDRRSPRVGTSDASGAKPNLRALKGSELQNQLNQAQEDLNKAKEQLSLASKEKAHALEELNHAKKLAEDANEKLEAALAAQKRAEETTEIEKFRADELEQVGIEAVQKKEEEWKKVIESVRNQHAVDVAALLSATQELQRVKQELAMTTDAKNQAMSHADDATKIAEIHADKVELLSAELNRVKALLDSKVEVEANETSELVKKLNAELESLKEELEKAKDKEEKLAEMESWIEQFKIEVETAKKAKADAVASLEEWQAKTKHLEDRVYEAEKLERSASESLSSLMDQLEGKSGSLQDAESEVATLRTRLESLEMSVEEKLQALNNEKLAASSVQDLLEEKNKLINELEASRDEEEKSKKAMESLASALHEVSAEAREAKEKFLSNQTELENAESQVEDLKLVLKATNEKYESMLDEAKHEIDHLTIVVQQSKSEIEDSKAVWDQKELKFVTSMKDLEDESSYLKNEVNRLVGLLKEAQDEAQDANDESVNLQNSLKEAQTEVSSLKGVIDEVKAESSKLKERLLDKENELQSISQENDELRTREVNALKKVEELTKLLEEASAKKEPEENGDVSDSDKDYDMLPKVIEFSEENGERSGEQVSIVETPSQRVIDESPKAKHLPNNVEVSIEQKMENGNGVHKEEGGDTVEVEIKMWDSCKIVEKELSPMEKDQEPEQESNEGESDSKLDDESLLSSTENIDIVGSTSPIKQQSSTQKKKKPLLSKFGNLLKKGSTKSNCMFCRAPNESSDGGAILMSSDLTNEKKLNKAVGGNDCCVGVI</sequence>
<evidence type="ECO:0000256" key="1">
    <source>
        <dbReference type="ARBA" id="ARBA00005485"/>
    </source>
</evidence>
<evidence type="ECO:0000313" key="5">
    <source>
        <dbReference type="Proteomes" id="UP001420932"/>
    </source>
</evidence>
<feature type="compositionally biased region" description="Basic and acidic residues" evidence="3">
    <location>
        <begin position="627"/>
        <end position="636"/>
    </location>
</feature>
<dbReference type="Proteomes" id="UP001420932">
    <property type="component" value="Unassembled WGS sequence"/>
</dbReference>
<proteinExistence type="inferred from homology"/>
<keyword evidence="5" id="KW-1185">Reference proteome</keyword>
<dbReference type="AlphaFoldDB" id="A0AAP0IS57"/>
<comment type="similarity">
    <text evidence="1">Belongs to the WEB family.</text>
</comment>
<feature type="region of interest" description="Disordered" evidence="3">
    <location>
        <begin position="1"/>
        <end position="94"/>
    </location>
</feature>
<evidence type="ECO:0000256" key="2">
    <source>
        <dbReference type="ARBA" id="ARBA00023054"/>
    </source>
</evidence>
<feature type="compositionally biased region" description="Polar residues" evidence="3">
    <location>
        <begin position="43"/>
        <end position="53"/>
    </location>
</feature>
<feature type="region of interest" description="Disordered" evidence="3">
    <location>
        <begin position="627"/>
        <end position="693"/>
    </location>
</feature>
<dbReference type="PANTHER" id="PTHR23160">
    <property type="entry name" value="SYNAPTONEMAL COMPLEX PROTEIN-RELATED"/>
    <property type="match status" value="1"/>
</dbReference>
<feature type="region of interest" description="Disordered" evidence="3">
    <location>
        <begin position="729"/>
        <end position="789"/>
    </location>
</feature>
<reference evidence="4 5" key="1">
    <citation type="submission" date="2024-01" db="EMBL/GenBank/DDBJ databases">
        <title>Genome assemblies of Stephania.</title>
        <authorList>
            <person name="Yang L."/>
        </authorList>
    </citation>
    <scope>NUCLEOTIDE SEQUENCE [LARGE SCALE GENOMIC DNA]</scope>
    <source>
        <strain evidence="4">YNDBR</strain>
        <tissue evidence="4">Leaf</tissue>
    </source>
</reference>